<keyword evidence="2" id="KW-0472">Membrane</keyword>
<keyword evidence="2" id="KW-0812">Transmembrane</keyword>
<evidence type="ECO:0000256" key="1">
    <source>
        <dbReference type="SAM" id="MobiDB-lite"/>
    </source>
</evidence>
<dbReference type="AlphaFoldDB" id="A0A499UW29"/>
<evidence type="ECO:0000256" key="2">
    <source>
        <dbReference type="SAM" id="Phobius"/>
    </source>
</evidence>
<proteinExistence type="predicted"/>
<dbReference type="Proteomes" id="UP000463951">
    <property type="component" value="Chromosome"/>
</dbReference>
<feature type="region of interest" description="Disordered" evidence="1">
    <location>
        <begin position="105"/>
        <end position="124"/>
    </location>
</feature>
<feature type="transmembrane region" description="Helical" evidence="2">
    <location>
        <begin position="70"/>
        <end position="90"/>
    </location>
</feature>
<dbReference type="EMBL" id="AP019620">
    <property type="protein sequence ID" value="BBJ45372.1"/>
    <property type="molecule type" value="Genomic_DNA"/>
</dbReference>
<organism evidence="3 4">
    <name type="scientific">Streptomyces antimycoticus</name>
    <dbReference type="NCBI Taxonomy" id="68175"/>
    <lineage>
        <taxon>Bacteria</taxon>
        <taxon>Bacillati</taxon>
        <taxon>Actinomycetota</taxon>
        <taxon>Actinomycetes</taxon>
        <taxon>Kitasatosporales</taxon>
        <taxon>Streptomycetaceae</taxon>
        <taxon>Streptomyces</taxon>
        <taxon>Streptomyces violaceusniger group</taxon>
    </lineage>
</organism>
<dbReference type="InterPro" id="IPR046291">
    <property type="entry name" value="DUF6328"/>
</dbReference>
<protein>
    <submittedName>
        <fullName evidence="3">Uncharacterized protein</fullName>
    </submittedName>
</protein>
<dbReference type="Pfam" id="PF19853">
    <property type="entry name" value="DUF6328"/>
    <property type="match status" value="1"/>
</dbReference>
<reference evidence="3 4" key="1">
    <citation type="journal article" date="2020" name="Int. J. Syst. Evol. Microbiol.">
        <title>Reclassification of Streptomyces castelarensis and Streptomyces sporoclivatus as later heterotypic synonyms of Streptomyces antimycoticus.</title>
        <authorList>
            <person name="Komaki H."/>
            <person name="Tamura T."/>
        </authorList>
    </citation>
    <scope>NUCLEOTIDE SEQUENCE [LARGE SCALE GENOMIC DNA]</scope>
    <source>
        <strain evidence="3 4">NBRC 100767</strain>
    </source>
</reference>
<name>A0A499UW29_9ACTN</name>
<feature type="transmembrane region" description="Helical" evidence="2">
    <location>
        <begin position="44"/>
        <end position="64"/>
    </location>
</feature>
<evidence type="ECO:0000313" key="3">
    <source>
        <dbReference type="EMBL" id="BBJ45372.1"/>
    </source>
</evidence>
<keyword evidence="2" id="KW-1133">Transmembrane helix</keyword>
<accession>A0A499UW29</accession>
<evidence type="ECO:0000313" key="4">
    <source>
        <dbReference type="Proteomes" id="UP000463951"/>
    </source>
</evidence>
<sequence length="124" mass="13419">MRYTSSRLRARRGREEVLLAPAAPHRLVRGDHARDALVDSAHRCLIAGMALLALALSTATTLFMDMAIGGVPALISGAAALFWFLPLWLLGPMHIRRRIRSVRPKDVHPAATSVPVGPAAPEAR</sequence>
<gene>
    <name evidence="3" type="ORF">SSPO_080900</name>
</gene>